<dbReference type="RefSeq" id="WP_216925678.1">
    <property type="nucleotide sequence ID" value="NZ_JAHOPC010000009.1"/>
</dbReference>
<dbReference type="EMBL" id="JAHOPC010000009">
    <property type="protein sequence ID" value="MBU8867547.1"/>
    <property type="molecule type" value="Genomic_DNA"/>
</dbReference>
<evidence type="ECO:0000313" key="2">
    <source>
        <dbReference type="Proteomes" id="UP000824166"/>
    </source>
</evidence>
<sequence>MPDKPARRIIRLFPDYGHLWPLWENSTAEHPTKYTMEPADFGLSPALTARLRAWYDAWEAEKLHVSGWSSPDAENAWRAEGAKIAEQLRDEVEAFADVEYDV</sequence>
<name>A0ABS6IAU4_9MICC</name>
<evidence type="ECO:0000313" key="1">
    <source>
        <dbReference type="EMBL" id="MBU8867547.1"/>
    </source>
</evidence>
<reference evidence="1 2" key="1">
    <citation type="submission" date="2021-06" db="EMBL/GenBank/DDBJ databases">
        <authorList>
            <person name="Jeong J.W."/>
        </authorList>
    </citation>
    <scope>NUCLEOTIDE SEQUENCE [LARGE SCALE GENOMIC DNA]</scope>
    <source>
        <strain evidence="1 2">MMS21-TAE1-1</strain>
    </source>
</reference>
<gene>
    <name evidence="1" type="ORF">KSW38_14745</name>
</gene>
<protein>
    <submittedName>
        <fullName evidence="1">Uncharacterized protein</fullName>
    </submittedName>
</protein>
<organism evidence="1 2">
    <name type="scientific">Paenarthrobacter aromaticivorans</name>
    <dbReference type="NCBI Taxonomy" id="2849150"/>
    <lineage>
        <taxon>Bacteria</taxon>
        <taxon>Bacillati</taxon>
        <taxon>Actinomycetota</taxon>
        <taxon>Actinomycetes</taxon>
        <taxon>Micrococcales</taxon>
        <taxon>Micrococcaceae</taxon>
        <taxon>Paenarthrobacter</taxon>
    </lineage>
</organism>
<accession>A0ABS6IAU4</accession>
<keyword evidence="2" id="KW-1185">Reference proteome</keyword>
<dbReference type="Proteomes" id="UP000824166">
    <property type="component" value="Unassembled WGS sequence"/>
</dbReference>
<comment type="caution">
    <text evidence="1">The sequence shown here is derived from an EMBL/GenBank/DDBJ whole genome shotgun (WGS) entry which is preliminary data.</text>
</comment>
<proteinExistence type="predicted"/>